<feature type="compositionally biased region" description="Basic residues" evidence="1">
    <location>
        <begin position="110"/>
        <end position="124"/>
    </location>
</feature>
<gene>
    <name evidence="2" type="ORF">E2C01_057676</name>
</gene>
<organism evidence="2 3">
    <name type="scientific">Portunus trituberculatus</name>
    <name type="common">Swimming crab</name>
    <name type="synonym">Neptunus trituberculatus</name>
    <dbReference type="NCBI Taxonomy" id="210409"/>
    <lineage>
        <taxon>Eukaryota</taxon>
        <taxon>Metazoa</taxon>
        <taxon>Ecdysozoa</taxon>
        <taxon>Arthropoda</taxon>
        <taxon>Crustacea</taxon>
        <taxon>Multicrustacea</taxon>
        <taxon>Malacostraca</taxon>
        <taxon>Eumalacostraca</taxon>
        <taxon>Eucarida</taxon>
        <taxon>Decapoda</taxon>
        <taxon>Pleocyemata</taxon>
        <taxon>Brachyura</taxon>
        <taxon>Eubrachyura</taxon>
        <taxon>Portunoidea</taxon>
        <taxon>Portunidae</taxon>
        <taxon>Portuninae</taxon>
        <taxon>Portunus</taxon>
    </lineage>
</organism>
<sequence>MYLLTMRAETTLSRATVDITVLYLTSVSALARRLVSLRNIFSRGSGRRQPIIMNTAREKECVMRGSCTREPYNTTTVILLSPQGGSGWACHSPGCLRAALSWLLGWTQGGRKKGLKGGKERNKRAVSLTRTYDNRSPKSVRKSGEYEPVNSPSLAACGVK</sequence>
<keyword evidence="3" id="KW-1185">Reference proteome</keyword>
<proteinExistence type="predicted"/>
<comment type="caution">
    <text evidence="2">The sequence shown here is derived from an EMBL/GenBank/DDBJ whole genome shotgun (WGS) entry which is preliminary data.</text>
</comment>
<name>A0A5B7H2M2_PORTR</name>
<evidence type="ECO:0000256" key="1">
    <source>
        <dbReference type="SAM" id="MobiDB-lite"/>
    </source>
</evidence>
<dbReference type="Proteomes" id="UP000324222">
    <property type="component" value="Unassembled WGS sequence"/>
</dbReference>
<reference evidence="2 3" key="1">
    <citation type="submission" date="2019-05" db="EMBL/GenBank/DDBJ databases">
        <title>Another draft genome of Portunus trituberculatus and its Hox gene families provides insights of decapod evolution.</title>
        <authorList>
            <person name="Jeong J.-H."/>
            <person name="Song I."/>
            <person name="Kim S."/>
            <person name="Choi T."/>
            <person name="Kim D."/>
            <person name="Ryu S."/>
            <person name="Kim W."/>
        </authorList>
    </citation>
    <scope>NUCLEOTIDE SEQUENCE [LARGE SCALE GENOMIC DNA]</scope>
    <source>
        <tissue evidence="2">Muscle</tissue>
    </source>
</reference>
<evidence type="ECO:0000313" key="2">
    <source>
        <dbReference type="EMBL" id="MPC63577.1"/>
    </source>
</evidence>
<feature type="region of interest" description="Disordered" evidence="1">
    <location>
        <begin position="110"/>
        <end position="160"/>
    </location>
</feature>
<evidence type="ECO:0000313" key="3">
    <source>
        <dbReference type="Proteomes" id="UP000324222"/>
    </source>
</evidence>
<dbReference type="EMBL" id="VSRR010020998">
    <property type="protein sequence ID" value="MPC63577.1"/>
    <property type="molecule type" value="Genomic_DNA"/>
</dbReference>
<accession>A0A5B7H2M2</accession>
<dbReference type="AlphaFoldDB" id="A0A5B7H2M2"/>
<protein>
    <submittedName>
        <fullName evidence="2">Uncharacterized protein</fullName>
    </submittedName>
</protein>